<dbReference type="PANTHER" id="PTHR30468:SF10">
    <property type="entry name" value="TAUD_TFDA-LIKE DOMAIN-CONTAINING PROTEIN"/>
    <property type="match status" value="1"/>
</dbReference>
<dbReference type="Pfam" id="PF02668">
    <property type="entry name" value="TauD"/>
    <property type="match status" value="1"/>
</dbReference>
<evidence type="ECO:0000313" key="9">
    <source>
        <dbReference type="Proteomes" id="UP001285441"/>
    </source>
</evidence>
<reference evidence="8" key="1">
    <citation type="journal article" date="2023" name="Mol. Phylogenet. Evol.">
        <title>Genome-scale phylogeny and comparative genomics of the fungal order Sordariales.</title>
        <authorList>
            <person name="Hensen N."/>
            <person name="Bonometti L."/>
            <person name="Westerberg I."/>
            <person name="Brannstrom I.O."/>
            <person name="Guillou S."/>
            <person name="Cros-Aarteil S."/>
            <person name="Calhoun S."/>
            <person name="Haridas S."/>
            <person name="Kuo A."/>
            <person name="Mondo S."/>
            <person name="Pangilinan J."/>
            <person name="Riley R."/>
            <person name="LaButti K."/>
            <person name="Andreopoulos B."/>
            <person name="Lipzen A."/>
            <person name="Chen C."/>
            <person name="Yan M."/>
            <person name="Daum C."/>
            <person name="Ng V."/>
            <person name="Clum A."/>
            <person name="Steindorff A."/>
            <person name="Ohm R.A."/>
            <person name="Martin F."/>
            <person name="Silar P."/>
            <person name="Natvig D.O."/>
            <person name="Lalanne C."/>
            <person name="Gautier V."/>
            <person name="Ament-Velasquez S.L."/>
            <person name="Kruys A."/>
            <person name="Hutchinson M.I."/>
            <person name="Powell A.J."/>
            <person name="Barry K."/>
            <person name="Miller A.N."/>
            <person name="Grigoriev I.V."/>
            <person name="Debuchy R."/>
            <person name="Gladieux P."/>
            <person name="Hiltunen Thoren M."/>
            <person name="Johannesson H."/>
        </authorList>
    </citation>
    <scope>NUCLEOTIDE SEQUENCE</scope>
    <source>
        <strain evidence="8">CBS 232.78</strain>
    </source>
</reference>
<keyword evidence="5" id="KW-0560">Oxidoreductase</keyword>
<dbReference type="InterPro" id="IPR051323">
    <property type="entry name" value="AtsK-like"/>
</dbReference>
<evidence type="ECO:0000256" key="2">
    <source>
        <dbReference type="ARBA" id="ARBA00005896"/>
    </source>
</evidence>
<feature type="domain" description="TauD/TfdA-like" evidence="7">
    <location>
        <begin position="57"/>
        <end position="352"/>
    </location>
</feature>
<dbReference type="GO" id="GO:0046872">
    <property type="term" value="F:metal ion binding"/>
    <property type="evidence" value="ECO:0007669"/>
    <property type="project" value="UniProtKB-KW"/>
</dbReference>
<dbReference type="EMBL" id="JAULSW010000009">
    <property type="protein sequence ID" value="KAK3370407.1"/>
    <property type="molecule type" value="Genomic_DNA"/>
</dbReference>
<keyword evidence="6" id="KW-0408">Iron</keyword>
<comment type="cofactor">
    <cofactor evidence="1">
        <name>Fe(2+)</name>
        <dbReference type="ChEBI" id="CHEBI:29033"/>
    </cofactor>
</comment>
<comment type="caution">
    <text evidence="8">The sequence shown here is derived from an EMBL/GenBank/DDBJ whole genome shotgun (WGS) entry which is preliminary data.</text>
</comment>
<evidence type="ECO:0000256" key="5">
    <source>
        <dbReference type="ARBA" id="ARBA00023002"/>
    </source>
</evidence>
<dbReference type="Proteomes" id="UP001285441">
    <property type="component" value="Unassembled WGS sequence"/>
</dbReference>
<protein>
    <recommendedName>
        <fullName evidence="7">TauD/TfdA-like domain-containing protein</fullName>
    </recommendedName>
</protein>
<name>A0AAE0N4F7_9PEZI</name>
<dbReference type="InterPro" id="IPR042098">
    <property type="entry name" value="TauD-like_sf"/>
</dbReference>
<sequence>MAPPAADIDIQPTPAAVFDIPSKIKNVVTGTHSSASRLSGPLTYSGSLDSYAQFDVTSVIGRELPTLQLSEILYDDTKIRDLAILISQRGVLFFRNQDLTIDDQKLLGQRLGELTGKPETSKLHRHALSNSKRGIAVDENGKLDDEVSVISSEQNRKYYSDRFARGVKKNPAAGWHADITFEHIPSDYAVLKIVQPPADAGGDTLWASGYEVYDRLSPAVQKLAESLTATHYQPNFVKIKETFGEDLIDDYRGAPENTGLDFKAEHPVIRTNPVTGWKSVFGAAHQVEAGWINGVTERESEILKAYFNQLIAENHDLQVRFRWGKNDIAIWDNRSVFHTATNDYTGKRQGNRVVSLGEKPYLDPNSKSRREALGLLD</sequence>
<proteinExistence type="inferred from homology"/>
<keyword evidence="3" id="KW-0479">Metal-binding</keyword>
<evidence type="ECO:0000313" key="8">
    <source>
        <dbReference type="EMBL" id="KAK3370407.1"/>
    </source>
</evidence>
<accession>A0AAE0N4F7</accession>
<evidence type="ECO:0000256" key="3">
    <source>
        <dbReference type="ARBA" id="ARBA00022723"/>
    </source>
</evidence>
<dbReference type="GO" id="GO:0016706">
    <property type="term" value="F:2-oxoglutarate-dependent dioxygenase activity"/>
    <property type="evidence" value="ECO:0007669"/>
    <property type="project" value="TreeGrafter"/>
</dbReference>
<evidence type="ECO:0000256" key="1">
    <source>
        <dbReference type="ARBA" id="ARBA00001954"/>
    </source>
</evidence>
<keyword evidence="9" id="KW-1185">Reference proteome</keyword>
<comment type="similarity">
    <text evidence="2">Belongs to the TfdA dioxygenase family.</text>
</comment>
<dbReference type="AlphaFoldDB" id="A0AAE0N4F7"/>
<evidence type="ECO:0000256" key="6">
    <source>
        <dbReference type="ARBA" id="ARBA00023004"/>
    </source>
</evidence>
<dbReference type="SUPFAM" id="SSF51197">
    <property type="entry name" value="Clavaminate synthase-like"/>
    <property type="match status" value="1"/>
</dbReference>
<evidence type="ECO:0000256" key="4">
    <source>
        <dbReference type="ARBA" id="ARBA00022964"/>
    </source>
</evidence>
<keyword evidence="4" id="KW-0223">Dioxygenase</keyword>
<dbReference type="PANTHER" id="PTHR30468">
    <property type="entry name" value="ALPHA-KETOGLUTARATE-DEPENDENT SULFONATE DIOXYGENASE"/>
    <property type="match status" value="1"/>
</dbReference>
<dbReference type="Gene3D" id="3.60.130.10">
    <property type="entry name" value="Clavaminate synthase-like"/>
    <property type="match status" value="1"/>
</dbReference>
<gene>
    <name evidence="8" type="ORF">B0H63DRAFT_552368</name>
</gene>
<organism evidence="8 9">
    <name type="scientific">Podospora didyma</name>
    <dbReference type="NCBI Taxonomy" id="330526"/>
    <lineage>
        <taxon>Eukaryota</taxon>
        <taxon>Fungi</taxon>
        <taxon>Dikarya</taxon>
        <taxon>Ascomycota</taxon>
        <taxon>Pezizomycotina</taxon>
        <taxon>Sordariomycetes</taxon>
        <taxon>Sordariomycetidae</taxon>
        <taxon>Sordariales</taxon>
        <taxon>Podosporaceae</taxon>
        <taxon>Podospora</taxon>
    </lineage>
</organism>
<dbReference type="InterPro" id="IPR003819">
    <property type="entry name" value="TauD/TfdA-like"/>
</dbReference>
<evidence type="ECO:0000259" key="7">
    <source>
        <dbReference type="Pfam" id="PF02668"/>
    </source>
</evidence>
<reference evidence="8" key="2">
    <citation type="submission" date="2023-06" db="EMBL/GenBank/DDBJ databases">
        <authorList>
            <consortium name="Lawrence Berkeley National Laboratory"/>
            <person name="Haridas S."/>
            <person name="Hensen N."/>
            <person name="Bonometti L."/>
            <person name="Westerberg I."/>
            <person name="Brannstrom I.O."/>
            <person name="Guillou S."/>
            <person name="Cros-Aarteil S."/>
            <person name="Calhoun S."/>
            <person name="Kuo A."/>
            <person name="Mondo S."/>
            <person name="Pangilinan J."/>
            <person name="Riley R."/>
            <person name="LaButti K."/>
            <person name="Andreopoulos B."/>
            <person name="Lipzen A."/>
            <person name="Chen C."/>
            <person name="Yanf M."/>
            <person name="Daum C."/>
            <person name="Ng V."/>
            <person name="Clum A."/>
            <person name="Steindorff A."/>
            <person name="Ohm R."/>
            <person name="Martin F."/>
            <person name="Silar P."/>
            <person name="Natvig D."/>
            <person name="Lalanne C."/>
            <person name="Gautier V."/>
            <person name="Ament-velasquez S.L."/>
            <person name="Kruys A."/>
            <person name="Hutchinson M.I."/>
            <person name="Powell A.J."/>
            <person name="Barry K."/>
            <person name="Miller A.N."/>
            <person name="Grigoriev I.V."/>
            <person name="Debuchy R."/>
            <person name="Gladieux P."/>
            <person name="Thoren M.H."/>
            <person name="Johannesson H."/>
        </authorList>
    </citation>
    <scope>NUCLEOTIDE SEQUENCE</scope>
    <source>
        <strain evidence="8">CBS 232.78</strain>
    </source>
</reference>
<dbReference type="GO" id="GO:0005737">
    <property type="term" value="C:cytoplasm"/>
    <property type="evidence" value="ECO:0007669"/>
    <property type="project" value="TreeGrafter"/>
</dbReference>